<evidence type="ECO:0000256" key="3">
    <source>
        <dbReference type="ARBA" id="ARBA00023172"/>
    </source>
</evidence>
<dbReference type="PANTHER" id="PTHR30349:SF93">
    <property type="entry name" value="FELS-2 PROPHAGE PROTEIN"/>
    <property type="match status" value="1"/>
</dbReference>
<feature type="domain" description="Core-binding (CB)" evidence="6">
    <location>
        <begin position="59"/>
        <end position="138"/>
    </location>
</feature>
<dbReference type="Pfam" id="PF00589">
    <property type="entry name" value="Phage_integrase"/>
    <property type="match status" value="1"/>
</dbReference>
<evidence type="ECO:0000256" key="2">
    <source>
        <dbReference type="ARBA" id="ARBA00023125"/>
    </source>
</evidence>
<keyword evidence="3" id="KW-0233">DNA recombination</keyword>
<comment type="caution">
    <text evidence="7">The sequence shown here is derived from an EMBL/GenBank/DDBJ whole genome shotgun (WGS) entry which is preliminary data.</text>
</comment>
<name>A0AAI9GEF3_PROST</name>
<reference evidence="7" key="1">
    <citation type="submission" date="2024-02" db="EMBL/GenBank/DDBJ databases">
        <authorList>
            <consortium name="Clinical and Environmental Microbiology Branch: Whole genome sequencing antimicrobial resistance pathogens in the healthcare setting"/>
        </authorList>
    </citation>
    <scope>NUCLEOTIDE SEQUENCE</scope>
    <source>
        <strain evidence="7">2021GO-0154</strain>
    </source>
</reference>
<dbReference type="EMBL" id="ABMABF030000001">
    <property type="protein sequence ID" value="EMJ5132517.1"/>
    <property type="molecule type" value="Genomic_DNA"/>
</dbReference>
<evidence type="ECO:0000259" key="6">
    <source>
        <dbReference type="PROSITE" id="PS51900"/>
    </source>
</evidence>
<dbReference type="Pfam" id="PF24624">
    <property type="entry name" value="Int_N"/>
    <property type="match status" value="1"/>
</dbReference>
<dbReference type="InterPro" id="IPR013762">
    <property type="entry name" value="Integrase-like_cat_sf"/>
</dbReference>
<evidence type="ECO:0000256" key="1">
    <source>
        <dbReference type="ARBA" id="ARBA00022908"/>
    </source>
</evidence>
<dbReference type="InterPro" id="IPR002104">
    <property type="entry name" value="Integrase_catalytic"/>
</dbReference>
<dbReference type="PANTHER" id="PTHR30349">
    <property type="entry name" value="PHAGE INTEGRASE-RELATED"/>
    <property type="match status" value="1"/>
</dbReference>
<dbReference type="PROSITE" id="PS51900">
    <property type="entry name" value="CB"/>
    <property type="match status" value="1"/>
</dbReference>
<proteinExistence type="predicted"/>
<feature type="domain" description="Tyr recombinase" evidence="5">
    <location>
        <begin position="160"/>
        <end position="316"/>
    </location>
</feature>
<dbReference type="CDD" id="cd00796">
    <property type="entry name" value="INT_Rci_Hp1_C"/>
    <property type="match status" value="1"/>
</dbReference>
<dbReference type="InterPro" id="IPR011010">
    <property type="entry name" value="DNA_brk_join_enz"/>
</dbReference>
<dbReference type="PROSITE" id="PS51898">
    <property type="entry name" value="TYR_RECOMBINASE"/>
    <property type="match status" value="1"/>
</dbReference>
<dbReference type="GO" id="GO:0006310">
    <property type="term" value="P:DNA recombination"/>
    <property type="evidence" value="ECO:0007669"/>
    <property type="project" value="UniProtKB-KW"/>
</dbReference>
<organism evidence="7">
    <name type="scientific">Providencia stuartii</name>
    <dbReference type="NCBI Taxonomy" id="588"/>
    <lineage>
        <taxon>Bacteria</taxon>
        <taxon>Pseudomonadati</taxon>
        <taxon>Pseudomonadota</taxon>
        <taxon>Gammaproteobacteria</taxon>
        <taxon>Enterobacterales</taxon>
        <taxon>Morganellaceae</taxon>
        <taxon>Providencia</taxon>
    </lineage>
</organism>
<keyword evidence="2 4" id="KW-0238">DNA-binding</keyword>
<evidence type="ECO:0000259" key="5">
    <source>
        <dbReference type="PROSITE" id="PS51898"/>
    </source>
</evidence>
<sequence length="337" mass="38228">MTIKALEGGRYKVDIRPQGREGKRVQRVFKKKADAVAFERHVMMTANNEEWKGEPRDFRSLSEIVDIWWAYEGCNLKYANSRKSALIRMINDMDDPAIYQMTPRLLGRYRSDRLQSGVKASTINREFNLLMGVFTHLAELGICSQTNPIKSLGWLKEEKPEMSYLTELDIERLLNSVTGDSWRITVLCLSTGARWGEATQLRAENLMHGRVTFTKTKNGKHRTVPVSDEVMKAVKVKESGLLFDVDYQAYRAILKKAKPDLPSGQAVHVLRHTFAAHFMMNGGNILTLQKIMGHSSIQQTMTYAHFAPDYLNEAISCNPLKGCIHIPSTNTGYNDAL</sequence>
<accession>A0AAI9GEF3</accession>
<dbReference type="GO" id="GO:0015074">
    <property type="term" value="P:DNA integration"/>
    <property type="evidence" value="ECO:0007669"/>
    <property type="project" value="UniProtKB-KW"/>
</dbReference>
<dbReference type="InterPro" id="IPR044068">
    <property type="entry name" value="CB"/>
</dbReference>
<keyword evidence="1" id="KW-0229">DNA integration</keyword>
<dbReference type="InterPro" id="IPR057084">
    <property type="entry name" value="Int_N"/>
</dbReference>
<dbReference type="SUPFAM" id="SSF56349">
    <property type="entry name" value="DNA breaking-rejoining enzymes"/>
    <property type="match status" value="1"/>
</dbReference>
<evidence type="ECO:0000256" key="4">
    <source>
        <dbReference type="PROSITE-ProRule" id="PRU01248"/>
    </source>
</evidence>
<dbReference type="InterPro" id="IPR050090">
    <property type="entry name" value="Tyrosine_recombinase_XerCD"/>
</dbReference>
<gene>
    <name evidence="7" type="ORF">RG298_000181</name>
</gene>
<dbReference type="Gene3D" id="1.10.443.10">
    <property type="entry name" value="Intergrase catalytic core"/>
    <property type="match status" value="1"/>
</dbReference>
<dbReference type="AlphaFoldDB" id="A0AAI9GEF3"/>
<evidence type="ECO:0000313" key="7">
    <source>
        <dbReference type="EMBL" id="EMJ5132517.1"/>
    </source>
</evidence>
<protein>
    <submittedName>
        <fullName evidence="7">Tyrosine-type recombinase/integrase</fullName>
    </submittedName>
</protein>
<dbReference type="GO" id="GO:0003677">
    <property type="term" value="F:DNA binding"/>
    <property type="evidence" value="ECO:0007669"/>
    <property type="project" value="UniProtKB-UniRule"/>
</dbReference>